<accession>A0A2R4M2H1</accession>
<gene>
    <name evidence="2" type="ORF">DA792_09585</name>
</gene>
<protein>
    <recommendedName>
        <fullName evidence="4">Lipoprotein</fullName>
    </recommendedName>
</protein>
<feature type="chain" id="PRO_5015326316" description="Lipoprotein" evidence="1">
    <location>
        <begin position="25"/>
        <end position="159"/>
    </location>
</feature>
<dbReference type="KEGG" id="cbak:DA792_09585"/>
<evidence type="ECO:0000256" key="1">
    <source>
        <dbReference type="SAM" id="SignalP"/>
    </source>
</evidence>
<reference evidence="2 3" key="1">
    <citation type="submission" date="2018-03" db="EMBL/GenBank/DDBJ databases">
        <title>The Complete Genome of Celeribacter baekdonensis strain LH4, a Thiosulfate-Oxidizing Alphaproteobacterium Isolated from Gulf of Mexico Continental Slope Sediments.</title>
        <authorList>
            <person name="Flood B.E."/>
            <person name="Bailey J.V."/>
            <person name="Leprich D."/>
        </authorList>
    </citation>
    <scope>NUCLEOTIDE SEQUENCE [LARGE SCALE GENOMIC DNA]</scope>
    <source>
        <strain evidence="2 3">LH4</strain>
    </source>
</reference>
<proteinExistence type="predicted"/>
<dbReference type="RefSeq" id="WP_107719745.1">
    <property type="nucleotide sequence ID" value="NZ_CP028475.1"/>
</dbReference>
<sequence length="159" mass="16915">MKRFVTLVMTALLLSGCYTNPGDAAKKRYARTQNATLQNAAFQNARQVQVDGLTFNVAVVDGSYSAGLTQINGRLGDYETAVAFREGTYGLVELVTPTTASYGASQVEAAARRVTGCQAKFSMGVLAFVGGGDAATMDLQALSKKVDSKLRGWRVELSC</sequence>
<dbReference type="AlphaFoldDB" id="A0A2R4M2H1"/>
<keyword evidence="1" id="KW-0732">Signal</keyword>
<dbReference type="EMBL" id="CP028475">
    <property type="protein sequence ID" value="AVW91299.1"/>
    <property type="molecule type" value="Genomic_DNA"/>
</dbReference>
<feature type="signal peptide" evidence="1">
    <location>
        <begin position="1"/>
        <end position="24"/>
    </location>
</feature>
<name>A0A2R4M2H1_9RHOB</name>
<dbReference type="Proteomes" id="UP000241447">
    <property type="component" value="Chromosome"/>
</dbReference>
<dbReference type="OrthoDB" id="7859034at2"/>
<evidence type="ECO:0008006" key="4">
    <source>
        <dbReference type="Google" id="ProtNLM"/>
    </source>
</evidence>
<evidence type="ECO:0000313" key="3">
    <source>
        <dbReference type="Proteomes" id="UP000241447"/>
    </source>
</evidence>
<dbReference type="PROSITE" id="PS51257">
    <property type="entry name" value="PROKAR_LIPOPROTEIN"/>
    <property type="match status" value="1"/>
</dbReference>
<evidence type="ECO:0000313" key="2">
    <source>
        <dbReference type="EMBL" id="AVW91299.1"/>
    </source>
</evidence>
<organism evidence="2 3">
    <name type="scientific">Celeribacter baekdonensis</name>
    <dbReference type="NCBI Taxonomy" id="875171"/>
    <lineage>
        <taxon>Bacteria</taxon>
        <taxon>Pseudomonadati</taxon>
        <taxon>Pseudomonadota</taxon>
        <taxon>Alphaproteobacteria</taxon>
        <taxon>Rhodobacterales</taxon>
        <taxon>Roseobacteraceae</taxon>
        <taxon>Celeribacter</taxon>
    </lineage>
</organism>